<reference evidence="1 4" key="2">
    <citation type="submission" date="2021-06" db="EMBL/GenBank/DDBJ databases">
        <title>Whole genome sequence of Paenibacillus sophorae DSM23020 for comparative genomics.</title>
        <authorList>
            <person name="Kim M.-J."/>
            <person name="Lee G."/>
            <person name="Shin J.-H."/>
        </authorList>
    </citation>
    <scope>NUCLEOTIDE SEQUENCE [LARGE SCALE GENOMIC DNA]</scope>
    <source>
        <strain evidence="1 4">DSM 23020</strain>
    </source>
</reference>
<dbReference type="RefSeq" id="WP_090834020.1">
    <property type="nucleotide sequence ID" value="NZ_CP076607.1"/>
</dbReference>
<reference evidence="2 3" key="1">
    <citation type="submission" date="2016-10" db="EMBL/GenBank/DDBJ databases">
        <authorList>
            <person name="de Groot N.N."/>
        </authorList>
    </citation>
    <scope>NUCLEOTIDE SEQUENCE [LARGE SCALE GENOMIC DNA]</scope>
    <source>
        <strain evidence="2 3">CGMCC 1.10238</strain>
    </source>
</reference>
<name>A0A1H8L8T0_9BACL</name>
<proteinExistence type="predicted"/>
<protein>
    <submittedName>
        <fullName evidence="2">Uncharacterized protein</fullName>
    </submittedName>
</protein>
<keyword evidence="4" id="KW-1185">Reference proteome</keyword>
<evidence type="ECO:0000313" key="1">
    <source>
        <dbReference type="EMBL" id="QWU17384.1"/>
    </source>
</evidence>
<evidence type="ECO:0000313" key="2">
    <source>
        <dbReference type="EMBL" id="SEO01479.1"/>
    </source>
</evidence>
<dbReference type="Proteomes" id="UP000683429">
    <property type="component" value="Chromosome"/>
</dbReference>
<evidence type="ECO:0000313" key="4">
    <source>
        <dbReference type="Proteomes" id="UP000683429"/>
    </source>
</evidence>
<accession>A0A1H8L8T0</accession>
<sequence>MELRMKARNSRARKPVFRLVQFLTGIHRVHHDRWSYGWKLPFTQLGYFLVRIFGRRHGLKRMKGHGLDYHDCTVTGIY</sequence>
<gene>
    <name evidence="1" type="ORF">KP014_09645</name>
    <name evidence="2" type="ORF">SAMN04487895_104230</name>
</gene>
<dbReference type="AlphaFoldDB" id="A0A1H8L8T0"/>
<dbReference type="EMBL" id="FODH01000004">
    <property type="protein sequence ID" value="SEO01479.1"/>
    <property type="molecule type" value="Genomic_DNA"/>
</dbReference>
<dbReference type="EMBL" id="CP076607">
    <property type="protein sequence ID" value="QWU17384.1"/>
    <property type="molecule type" value="Genomic_DNA"/>
</dbReference>
<dbReference type="Proteomes" id="UP000198809">
    <property type="component" value="Unassembled WGS sequence"/>
</dbReference>
<organism evidence="2 3">
    <name type="scientific">Paenibacillus sophorae</name>
    <dbReference type="NCBI Taxonomy" id="1333845"/>
    <lineage>
        <taxon>Bacteria</taxon>
        <taxon>Bacillati</taxon>
        <taxon>Bacillota</taxon>
        <taxon>Bacilli</taxon>
        <taxon>Bacillales</taxon>
        <taxon>Paenibacillaceae</taxon>
        <taxon>Paenibacillus</taxon>
    </lineage>
</organism>
<dbReference type="STRING" id="1333845.SAMN04487895_104230"/>
<evidence type="ECO:0000313" key="3">
    <source>
        <dbReference type="Proteomes" id="UP000198809"/>
    </source>
</evidence>